<reference evidence="1 2" key="1">
    <citation type="submission" date="2021-06" db="EMBL/GenBank/DDBJ databases">
        <authorList>
            <person name="Palmer J.M."/>
        </authorList>
    </citation>
    <scope>NUCLEOTIDE SEQUENCE [LARGE SCALE GENOMIC DNA]</scope>
    <source>
        <strain evidence="1 2">XR_2019</strain>
        <tissue evidence="1">Muscle</tissue>
    </source>
</reference>
<proteinExistence type="predicted"/>
<comment type="caution">
    <text evidence="1">The sequence shown here is derived from an EMBL/GenBank/DDBJ whole genome shotgun (WGS) entry which is preliminary data.</text>
</comment>
<accession>A0ABV0VVM9</accession>
<keyword evidence="2" id="KW-1185">Reference proteome</keyword>
<evidence type="ECO:0000313" key="1">
    <source>
        <dbReference type="EMBL" id="MEQ2260332.1"/>
    </source>
</evidence>
<organism evidence="1 2">
    <name type="scientific">Xenotaenia resolanae</name>
    <dbReference type="NCBI Taxonomy" id="208358"/>
    <lineage>
        <taxon>Eukaryota</taxon>
        <taxon>Metazoa</taxon>
        <taxon>Chordata</taxon>
        <taxon>Craniata</taxon>
        <taxon>Vertebrata</taxon>
        <taxon>Euteleostomi</taxon>
        <taxon>Actinopterygii</taxon>
        <taxon>Neopterygii</taxon>
        <taxon>Teleostei</taxon>
        <taxon>Neoteleostei</taxon>
        <taxon>Acanthomorphata</taxon>
        <taxon>Ovalentaria</taxon>
        <taxon>Atherinomorphae</taxon>
        <taxon>Cyprinodontiformes</taxon>
        <taxon>Goodeidae</taxon>
        <taxon>Xenotaenia</taxon>
    </lineage>
</organism>
<sequence>MLRDAKYEKVCVCCLKAYEKRESLQIKAGILLQSDFISTHLMHRLVMSHMGLIEIKPTQSVSTECLPCSISYRRFKGEQTPINNNILGKLGQNFISDYL</sequence>
<dbReference type="EMBL" id="JAHRIM010010441">
    <property type="protein sequence ID" value="MEQ2260332.1"/>
    <property type="molecule type" value="Genomic_DNA"/>
</dbReference>
<protein>
    <submittedName>
        <fullName evidence="1">Uncharacterized protein</fullName>
    </submittedName>
</protein>
<dbReference type="Proteomes" id="UP001444071">
    <property type="component" value="Unassembled WGS sequence"/>
</dbReference>
<gene>
    <name evidence="1" type="ORF">XENORESO_013691</name>
</gene>
<name>A0ABV0VVM9_9TELE</name>
<evidence type="ECO:0000313" key="2">
    <source>
        <dbReference type="Proteomes" id="UP001444071"/>
    </source>
</evidence>